<evidence type="ECO:0000256" key="3">
    <source>
        <dbReference type="ARBA" id="ARBA00022729"/>
    </source>
</evidence>
<keyword evidence="3" id="KW-0732">Signal</keyword>
<dbReference type="EMBL" id="SMJZ01000001">
    <property type="protein sequence ID" value="TDC11401.1"/>
    <property type="molecule type" value="Genomic_DNA"/>
</dbReference>
<dbReference type="InterPro" id="IPR001638">
    <property type="entry name" value="Solute-binding_3/MltF_N"/>
</dbReference>
<evidence type="ECO:0000256" key="2">
    <source>
        <dbReference type="ARBA" id="ARBA00022448"/>
    </source>
</evidence>
<dbReference type="Gene3D" id="3.40.190.10">
    <property type="entry name" value="Periplasmic binding protein-like II"/>
    <property type="match status" value="2"/>
</dbReference>
<accession>A0A4R4NPE6</accession>
<evidence type="ECO:0000313" key="6">
    <source>
        <dbReference type="EMBL" id="TDC11401.1"/>
    </source>
</evidence>
<dbReference type="GO" id="GO:0030288">
    <property type="term" value="C:outer membrane-bounded periplasmic space"/>
    <property type="evidence" value="ECO:0007669"/>
    <property type="project" value="TreeGrafter"/>
</dbReference>
<dbReference type="SUPFAM" id="SSF53850">
    <property type="entry name" value="Periplasmic binding protein-like II"/>
    <property type="match status" value="1"/>
</dbReference>
<dbReference type="GO" id="GO:0005576">
    <property type="term" value="C:extracellular region"/>
    <property type="evidence" value="ECO:0007669"/>
    <property type="project" value="TreeGrafter"/>
</dbReference>
<comment type="similarity">
    <text evidence="1 4">Belongs to the bacterial solute-binding protein 3 family.</text>
</comment>
<dbReference type="OrthoDB" id="9814902at2"/>
<organism evidence="6 7">
    <name type="scientific">Nonomuraea longispora</name>
    <dbReference type="NCBI Taxonomy" id="1848320"/>
    <lineage>
        <taxon>Bacteria</taxon>
        <taxon>Bacillati</taxon>
        <taxon>Actinomycetota</taxon>
        <taxon>Actinomycetes</taxon>
        <taxon>Streptosporangiales</taxon>
        <taxon>Streptosporangiaceae</taxon>
        <taxon>Nonomuraea</taxon>
    </lineage>
</organism>
<comment type="caution">
    <text evidence="6">The sequence shown here is derived from an EMBL/GenBank/DDBJ whole genome shotgun (WGS) entry which is preliminary data.</text>
</comment>
<keyword evidence="7" id="KW-1185">Reference proteome</keyword>
<sequence>MTSSPARRPRGPRSSCAGSHISDEEVSVRMKRVVCLALALLLLTACGDRPRAGLSPVAGTKGGTGVNSLEKIRKRGEIVFGVKFDTPPFGSIGQGATEPEGFEIDLATEVAERLKVRPRFVEVNPKNRVANLDSGKIDVITATMIATRARDKAIDFSEPYFEDDQRLMVRGDSEITGVGQLDGRTVALVQGSTEESVLRDKAPGAKILSFQSWPTALQSLLRGDADAVSTTVGILTGLKSAADKAGEKVKIVSPGIAQGPLAMGFRQGDAALRDEVNAALMGMAEDGAYDRIYTKWWGKVLPEPYKIRVLPSGS</sequence>
<gene>
    <name evidence="6" type="ORF">E1267_00155</name>
</gene>
<name>A0A4R4NPE6_9ACTN</name>
<feature type="domain" description="Solute-binding protein family 3/N-terminal" evidence="5">
    <location>
        <begin position="77"/>
        <end position="300"/>
    </location>
</feature>
<dbReference type="Proteomes" id="UP000295157">
    <property type="component" value="Unassembled WGS sequence"/>
</dbReference>
<reference evidence="6 7" key="1">
    <citation type="submission" date="2019-02" db="EMBL/GenBank/DDBJ databases">
        <title>Draft genome sequences of novel Actinobacteria.</title>
        <authorList>
            <person name="Sahin N."/>
            <person name="Ay H."/>
            <person name="Saygin H."/>
        </authorList>
    </citation>
    <scope>NUCLEOTIDE SEQUENCE [LARGE SCALE GENOMIC DNA]</scope>
    <source>
        <strain evidence="6 7">KC201</strain>
    </source>
</reference>
<proteinExistence type="inferred from homology"/>
<dbReference type="SMART" id="SM00062">
    <property type="entry name" value="PBPb"/>
    <property type="match status" value="1"/>
</dbReference>
<dbReference type="InterPro" id="IPR051455">
    <property type="entry name" value="Bact_solute-bind_prot3"/>
</dbReference>
<dbReference type="InterPro" id="IPR018313">
    <property type="entry name" value="SBP_3_CS"/>
</dbReference>
<dbReference type="Pfam" id="PF00497">
    <property type="entry name" value="SBP_bac_3"/>
    <property type="match status" value="1"/>
</dbReference>
<keyword evidence="2" id="KW-0813">Transport</keyword>
<evidence type="ECO:0000256" key="1">
    <source>
        <dbReference type="ARBA" id="ARBA00010333"/>
    </source>
</evidence>
<dbReference type="AlphaFoldDB" id="A0A4R4NPE6"/>
<dbReference type="GO" id="GO:0006865">
    <property type="term" value="P:amino acid transport"/>
    <property type="evidence" value="ECO:0007669"/>
    <property type="project" value="TreeGrafter"/>
</dbReference>
<dbReference type="PANTHER" id="PTHR30085:SF6">
    <property type="entry name" value="ABC TRANSPORTER GLUTAMINE-BINDING PROTEIN GLNH"/>
    <property type="match status" value="1"/>
</dbReference>
<protein>
    <submittedName>
        <fullName evidence="6">Transporter substrate-binding domain-containing protein</fullName>
    </submittedName>
</protein>
<dbReference type="PANTHER" id="PTHR30085">
    <property type="entry name" value="AMINO ACID ABC TRANSPORTER PERMEASE"/>
    <property type="match status" value="1"/>
</dbReference>
<evidence type="ECO:0000256" key="4">
    <source>
        <dbReference type="RuleBase" id="RU003744"/>
    </source>
</evidence>
<evidence type="ECO:0000313" key="7">
    <source>
        <dbReference type="Proteomes" id="UP000295157"/>
    </source>
</evidence>
<evidence type="ECO:0000259" key="5">
    <source>
        <dbReference type="SMART" id="SM00062"/>
    </source>
</evidence>
<dbReference type="PROSITE" id="PS01039">
    <property type="entry name" value="SBP_BACTERIAL_3"/>
    <property type="match status" value="1"/>
</dbReference>